<dbReference type="Gene3D" id="3.30.300.30">
    <property type="match status" value="1"/>
</dbReference>
<evidence type="ECO:0000313" key="4">
    <source>
        <dbReference type="EMBL" id="RJG15048.1"/>
    </source>
</evidence>
<dbReference type="Pfam" id="PF00550">
    <property type="entry name" value="PP-binding"/>
    <property type="match status" value="1"/>
</dbReference>
<name>A0A418XRA3_9BURK</name>
<keyword evidence="5" id="KW-1185">Reference proteome</keyword>
<dbReference type="InterPro" id="IPR020806">
    <property type="entry name" value="PKS_PP-bd"/>
</dbReference>
<keyword evidence="1" id="KW-0596">Phosphopantetheine</keyword>
<dbReference type="PANTHER" id="PTHR44845">
    <property type="entry name" value="CARRIER DOMAIN-CONTAINING PROTEIN"/>
    <property type="match status" value="1"/>
</dbReference>
<evidence type="ECO:0000259" key="3">
    <source>
        <dbReference type="PROSITE" id="PS50075"/>
    </source>
</evidence>
<dbReference type="InterPro" id="IPR036291">
    <property type="entry name" value="NAD(P)-bd_dom_sf"/>
</dbReference>
<evidence type="ECO:0000313" key="5">
    <source>
        <dbReference type="Proteomes" id="UP000284006"/>
    </source>
</evidence>
<dbReference type="PANTHER" id="PTHR44845:SF6">
    <property type="entry name" value="BETA-ALANINE-ACTIVATING ENZYME"/>
    <property type="match status" value="1"/>
</dbReference>
<evidence type="ECO:0000256" key="2">
    <source>
        <dbReference type="ARBA" id="ARBA00022553"/>
    </source>
</evidence>
<dbReference type="Proteomes" id="UP000284006">
    <property type="component" value="Unassembled WGS sequence"/>
</dbReference>
<dbReference type="AlphaFoldDB" id="A0A418XRA3"/>
<gene>
    <name evidence="4" type="ORF">D3872_15160</name>
</gene>
<dbReference type="Pfam" id="PF07993">
    <property type="entry name" value="NAD_binding_4"/>
    <property type="match status" value="1"/>
</dbReference>
<dbReference type="InterPro" id="IPR009081">
    <property type="entry name" value="PP-bd_ACP"/>
</dbReference>
<dbReference type="EMBL" id="QYUP01000121">
    <property type="protein sequence ID" value="RJG15048.1"/>
    <property type="molecule type" value="Genomic_DNA"/>
</dbReference>
<dbReference type="InterPro" id="IPR013120">
    <property type="entry name" value="FAR_NAD-bd"/>
</dbReference>
<dbReference type="Gene3D" id="1.10.1200.10">
    <property type="entry name" value="ACP-like"/>
    <property type="match status" value="1"/>
</dbReference>
<dbReference type="PROSITE" id="PS50075">
    <property type="entry name" value="CARRIER"/>
    <property type="match status" value="1"/>
</dbReference>
<reference evidence="4 5" key="1">
    <citation type="submission" date="2018-09" db="EMBL/GenBank/DDBJ databases">
        <authorList>
            <person name="Zhu H."/>
        </authorList>
    </citation>
    <scope>NUCLEOTIDE SEQUENCE [LARGE SCALE GENOMIC DNA]</scope>
    <source>
        <strain evidence="4 5">K1S02-61</strain>
    </source>
</reference>
<dbReference type="SUPFAM" id="SSF47336">
    <property type="entry name" value="ACP-like"/>
    <property type="match status" value="1"/>
</dbReference>
<protein>
    <submittedName>
        <fullName evidence="4">NAD-dependent epimerase/dehydratase family protein</fullName>
    </submittedName>
</protein>
<dbReference type="InterPro" id="IPR036736">
    <property type="entry name" value="ACP-like_sf"/>
</dbReference>
<evidence type="ECO:0000256" key="1">
    <source>
        <dbReference type="ARBA" id="ARBA00022450"/>
    </source>
</evidence>
<dbReference type="Gene3D" id="3.40.50.720">
    <property type="entry name" value="NAD(P)-binding Rossmann-like Domain"/>
    <property type="match status" value="1"/>
</dbReference>
<dbReference type="SUPFAM" id="SSF51735">
    <property type="entry name" value="NAD(P)-binding Rossmann-fold domains"/>
    <property type="match status" value="1"/>
</dbReference>
<organism evidence="4 5">
    <name type="scientific">Massilia cavernae</name>
    <dbReference type="NCBI Taxonomy" id="2320864"/>
    <lineage>
        <taxon>Bacteria</taxon>
        <taxon>Pseudomonadati</taxon>
        <taxon>Pseudomonadota</taxon>
        <taxon>Betaproteobacteria</taxon>
        <taxon>Burkholderiales</taxon>
        <taxon>Oxalobacteraceae</taxon>
        <taxon>Telluria group</taxon>
        <taxon>Massilia</taxon>
    </lineage>
</organism>
<dbReference type="SUPFAM" id="SSF56801">
    <property type="entry name" value="Acetyl-CoA synthetase-like"/>
    <property type="match status" value="1"/>
</dbReference>
<keyword evidence="2" id="KW-0597">Phosphoprotein</keyword>
<dbReference type="SMART" id="SM00823">
    <property type="entry name" value="PKS_PP"/>
    <property type="match status" value="1"/>
</dbReference>
<feature type="domain" description="Carrier" evidence="3">
    <location>
        <begin position="50"/>
        <end position="125"/>
    </location>
</feature>
<comment type="caution">
    <text evidence="4">The sequence shown here is derived from an EMBL/GenBank/DDBJ whole genome shotgun (WGS) entry which is preliminary data.</text>
</comment>
<sequence>MSRHLPMTHIPQLVLCLPALPISPNGKVDRKRVAEQLSALWAPAEAEAPGTQACMLDRIVTCYRSVLLDNDVGPDGNFFDHGGDSLAAVNLSLMLARTIDRTVAVTALYRYPTPRALDGFLSGCGTVGGDECALPEVEFSNRGAPAAVSRKLLLTGATGFIGIHLLGRLVATTTLAITVLLRGASAEAALARLAAAYRRAHPGQTLPHERIEVLLGDLVQPGWGLSEQAWRYHTQAIDEVVHCGAEVNFLFHASQLFAVNVGGTLALIRFCDEGKVKQLHHISSMAAKLAPTTGKALSFADASALGATGYGYTKYLSDHLVASAQAQGLAARIYHVDDVLPSIGTGLANSQSLAHILLMHCLQHGLAPQGCGDLGLLSADALAQWLCGFIGTRERFAAAPPVLDVIGQQLVPFDQLVRSVATKLERSAVPIAYDAFLAFLKQLDHSGAALLHDILPPAGGARVAFTKLGLAGEEQPVNAGIPQAQLLAANTDDFNLYIRALGRELDGGALKQRGGNV</sequence>
<accession>A0A418XRA3</accession>
<dbReference type="InterPro" id="IPR045851">
    <property type="entry name" value="AMP-bd_C_sf"/>
</dbReference>
<proteinExistence type="predicted"/>
<dbReference type="GO" id="GO:0031177">
    <property type="term" value="F:phosphopantetheine binding"/>
    <property type="evidence" value="ECO:0007669"/>
    <property type="project" value="InterPro"/>
</dbReference>